<dbReference type="RefSeq" id="WP_250142659.1">
    <property type="nucleotide sequence ID" value="NZ_JALIQP010000008.1"/>
</dbReference>
<gene>
    <name evidence="1" type="ORF">ACFO5R_08190</name>
</gene>
<comment type="caution">
    <text evidence="1">The sequence shown here is derived from an EMBL/GenBank/DDBJ whole genome shotgun (WGS) entry which is preliminary data.</text>
</comment>
<keyword evidence="2" id="KW-1185">Reference proteome</keyword>
<dbReference type="Proteomes" id="UP001595898">
    <property type="component" value="Unassembled WGS sequence"/>
</dbReference>
<organism evidence="1 2">
    <name type="scientific">Halosolutus amylolyticus</name>
    <dbReference type="NCBI Taxonomy" id="2932267"/>
    <lineage>
        <taxon>Archaea</taxon>
        <taxon>Methanobacteriati</taxon>
        <taxon>Methanobacteriota</taxon>
        <taxon>Stenosarchaea group</taxon>
        <taxon>Halobacteria</taxon>
        <taxon>Halobacteriales</taxon>
        <taxon>Natrialbaceae</taxon>
        <taxon>Halosolutus</taxon>
    </lineage>
</organism>
<evidence type="ECO:0000313" key="1">
    <source>
        <dbReference type="EMBL" id="MFC4541906.1"/>
    </source>
</evidence>
<name>A0ABD5PPB1_9EURY</name>
<proteinExistence type="predicted"/>
<dbReference type="EMBL" id="JBHSFA010000004">
    <property type="protein sequence ID" value="MFC4541906.1"/>
    <property type="molecule type" value="Genomic_DNA"/>
</dbReference>
<dbReference type="AlphaFoldDB" id="A0ABD5PPB1"/>
<reference evidence="1 2" key="1">
    <citation type="journal article" date="2019" name="Int. J. Syst. Evol. Microbiol.">
        <title>The Global Catalogue of Microorganisms (GCM) 10K type strain sequencing project: providing services to taxonomists for standard genome sequencing and annotation.</title>
        <authorList>
            <consortium name="The Broad Institute Genomics Platform"/>
            <consortium name="The Broad Institute Genome Sequencing Center for Infectious Disease"/>
            <person name="Wu L."/>
            <person name="Ma J."/>
        </authorList>
    </citation>
    <scope>NUCLEOTIDE SEQUENCE [LARGE SCALE GENOMIC DNA]</scope>
    <source>
        <strain evidence="1 2">WLHS5</strain>
    </source>
</reference>
<sequence length="45" mass="4889">MNADCEHCGWHGSANELNWMLVDDDAVGAKRVCPACRTDSIVILA</sequence>
<protein>
    <recommendedName>
        <fullName evidence="3">Small CPxCG-related zinc finger protein</fullName>
    </recommendedName>
</protein>
<evidence type="ECO:0008006" key="3">
    <source>
        <dbReference type="Google" id="ProtNLM"/>
    </source>
</evidence>
<evidence type="ECO:0000313" key="2">
    <source>
        <dbReference type="Proteomes" id="UP001595898"/>
    </source>
</evidence>
<accession>A0ABD5PPB1</accession>